<evidence type="ECO:0000313" key="2">
    <source>
        <dbReference type="EMBL" id="GKV10494.1"/>
    </source>
</evidence>
<evidence type="ECO:0000313" key="3">
    <source>
        <dbReference type="Proteomes" id="UP001054252"/>
    </source>
</evidence>
<organism evidence="2 3">
    <name type="scientific">Rubroshorea leprosula</name>
    <dbReference type="NCBI Taxonomy" id="152421"/>
    <lineage>
        <taxon>Eukaryota</taxon>
        <taxon>Viridiplantae</taxon>
        <taxon>Streptophyta</taxon>
        <taxon>Embryophyta</taxon>
        <taxon>Tracheophyta</taxon>
        <taxon>Spermatophyta</taxon>
        <taxon>Magnoliopsida</taxon>
        <taxon>eudicotyledons</taxon>
        <taxon>Gunneridae</taxon>
        <taxon>Pentapetalae</taxon>
        <taxon>rosids</taxon>
        <taxon>malvids</taxon>
        <taxon>Malvales</taxon>
        <taxon>Dipterocarpaceae</taxon>
        <taxon>Rubroshorea</taxon>
    </lineage>
</organism>
<evidence type="ECO:0000256" key="1">
    <source>
        <dbReference type="SAM" id="MobiDB-lite"/>
    </source>
</evidence>
<sequence>MASNAGRKLFHGKGVSNAAKIPLRRKGKAKIDPSPSSQLGKFLGIPEPPSSDIPKLISNFIKLHVGHGRGLKKEGFPMDKLKAFLSGKDSIGTPEIAKLLSQFQFKRF</sequence>
<accession>A0AAV5J7C4</accession>
<name>A0AAV5J7C4_9ROSI</name>
<protein>
    <recommendedName>
        <fullName evidence="4">DM2 domain-containing protein</fullName>
    </recommendedName>
</protein>
<evidence type="ECO:0008006" key="4">
    <source>
        <dbReference type="Google" id="ProtNLM"/>
    </source>
</evidence>
<reference evidence="2 3" key="1">
    <citation type="journal article" date="2021" name="Commun. Biol.">
        <title>The genome of Shorea leprosula (Dipterocarpaceae) highlights the ecological relevance of drought in aseasonal tropical rainforests.</title>
        <authorList>
            <person name="Ng K.K.S."/>
            <person name="Kobayashi M.J."/>
            <person name="Fawcett J.A."/>
            <person name="Hatakeyama M."/>
            <person name="Paape T."/>
            <person name="Ng C.H."/>
            <person name="Ang C.C."/>
            <person name="Tnah L.H."/>
            <person name="Lee C.T."/>
            <person name="Nishiyama T."/>
            <person name="Sese J."/>
            <person name="O'Brien M.J."/>
            <person name="Copetti D."/>
            <person name="Mohd Noor M.I."/>
            <person name="Ong R.C."/>
            <person name="Putra M."/>
            <person name="Sireger I.Z."/>
            <person name="Indrioko S."/>
            <person name="Kosugi Y."/>
            <person name="Izuno A."/>
            <person name="Isagi Y."/>
            <person name="Lee S.L."/>
            <person name="Shimizu K.K."/>
        </authorList>
    </citation>
    <scope>NUCLEOTIDE SEQUENCE [LARGE SCALE GENOMIC DNA]</scope>
    <source>
        <strain evidence="2">214</strain>
    </source>
</reference>
<proteinExistence type="predicted"/>
<dbReference type="AlphaFoldDB" id="A0AAV5J7C4"/>
<gene>
    <name evidence="2" type="ORF">SLEP1_g21844</name>
</gene>
<feature type="region of interest" description="Disordered" evidence="1">
    <location>
        <begin position="21"/>
        <end position="44"/>
    </location>
</feature>
<dbReference type="EMBL" id="BPVZ01000032">
    <property type="protein sequence ID" value="GKV10494.1"/>
    <property type="molecule type" value="Genomic_DNA"/>
</dbReference>
<comment type="caution">
    <text evidence="2">The sequence shown here is derived from an EMBL/GenBank/DDBJ whole genome shotgun (WGS) entry which is preliminary data.</text>
</comment>
<dbReference type="Proteomes" id="UP001054252">
    <property type="component" value="Unassembled WGS sequence"/>
</dbReference>
<keyword evidence="3" id="KW-1185">Reference proteome</keyword>